<dbReference type="SUPFAM" id="SSF52016">
    <property type="entry name" value="LeuD/IlvD-like"/>
    <property type="match status" value="1"/>
</dbReference>
<evidence type="ECO:0000256" key="7">
    <source>
        <dbReference type="ARBA" id="ARBA00022605"/>
    </source>
</evidence>
<dbReference type="PATRIC" id="fig|1678840.3.peg.2494"/>
<dbReference type="Pfam" id="PF00694">
    <property type="entry name" value="Aconitase_C"/>
    <property type="match status" value="1"/>
</dbReference>
<evidence type="ECO:0000313" key="13">
    <source>
        <dbReference type="Proteomes" id="UP000053370"/>
    </source>
</evidence>
<protein>
    <recommendedName>
        <fullName evidence="10">3-isopropylmalate dehydratase small subunit</fullName>
        <ecNumber evidence="10">4.2.1.33</ecNumber>
    </recommendedName>
    <alternativeName>
        <fullName evidence="10">Alpha-IPM isomerase</fullName>
        <shortName evidence="10">IPMI</shortName>
    </alternativeName>
    <alternativeName>
        <fullName evidence="10">Isopropylmalate isomerase</fullName>
    </alternativeName>
</protein>
<evidence type="ECO:0000256" key="2">
    <source>
        <dbReference type="ARBA" id="ARBA00002695"/>
    </source>
</evidence>
<dbReference type="EMBL" id="DF968181">
    <property type="protein sequence ID" value="GAP41096.1"/>
    <property type="molecule type" value="Genomic_DNA"/>
</dbReference>
<reference evidence="12" key="1">
    <citation type="journal article" date="2015" name="Genome Announc.">
        <title>Draft Genome Sequence of Anaerolineae Strain TC1, a Novel Isolate from a Methanogenic Wastewater Treatment System.</title>
        <authorList>
            <person name="Matsuura N."/>
            <person name="Tourlousse D.M."/>
            <person name="Sun L."/>
            <person name="Toyonaga M."/>
            <person name="Kuroda K."/>
            <person name="Ohashi A."/>
            <person name="Cruz R."/>
            <person name="Yamaguchi T."/>
            <person name="Sekiguchi Y."/>
        </authorList>
    </citation>
    <scope>NUCLEOTIDE SEQUENCE [LARGE SCALE GENOMIC DNA]</scope>
    <source>
        <strain evidence="12">TC1</strain>
    </source>
</reference>
<evidence type="ECO:0000256" key="6">
    <source>
        <dbReference type="ARBA" id="ARBA00022430"/>
    </source>
</evidence>
<dbReference type="Gene3D" id="3.20.19.10">
    <property type="entry name" value="Aconitase, domain 4"/>
    <property type="match status" value="1"/>
</dbReference>
<dbReference type="NCBIfam" id="NF002458">
    <property type="entry name" value="PRK01641.1"/>
    <property type="match status" value="1"/>
</dbReference>
<comment type="catalytic activity">
    <reaction evidence="1 10">
        <text>(2R,3S)-3-isopropylmalate = (2S)-2-isopropylmalate</text>
        <dbReference type="Rhea" id="RHEA:32287"/>
        <dbReference type="ChEBI" id="CHEBI:1178"/>
        <dbReference type="ChEBI" id="CHEBI:35121"/>
        <dbReference type="EC" id="4.2.1.33"/>
    </reaction>
</comment>
<dbReference type="FunFam" id="3.20.19.10:FF:000003">
    <property type="entry name" value="3-isopropylmalate dehydratase small subunit"/>
    <property type="match status" value="1"/>
</dbReference>
<evidence type="ECO:0000256" key="10">
    <source>
        <dbReference type="HAMAP-Rule" id="MF_01031"/>
    </source>
</evidence>
<dbReference type="EC" id="4.2.1.33" evidence="10"/>
<evidence type="ECO:0000256" key="1">
    <source>
        <dbReference type="ARBA" id="ARBA00000491"/>
    </source>
</evidence>
<dbReference type="STRING" id="1678840.ATC1_131078"/>
<keyword evidence="7 10" id="KW-0028">Amino-acid biosynthesis</keyword>
<dbReference type="Proteomes" id="UP000053370">
    <property type="component" value="Unassembled WGS sequence"/>
</dbReference>
<evidence type="ECO:0000313" key="12">
    <source>
        <dbReference type="EMBL" id="GAP41096.1"/>
    </source>
</evidence>
<dbReference type="InterPro" id="IPR004431">
    <property type="entry name" value="3-IsopropMal_deHydase_ssu"/>
</dbReference>
<dbReference type="GO" id="GO:0009316">
    <property type="term" value="C:3-isopropylmalate dehydratase complex"/>
    <property type="evidence" value="ECO:0007669"/>
    <property type="project" value="InterPro"/>
</dbReference>
<dbReference type="HAMAP" id="MF_01031">
    <property type="entry name" value="LeuD_type1"/>
    <property type="match status" value="1"/>
</dbReference>
<comment type="similarity">
    <text evidence="4 10">Belongs to the LeuD family. LeuD type 1 subfamily.</text>
</comment>
<dbReference type="AlphaFoldDB" id="A0A0S7BWX6"/>
<dbReference type="GO" id="GO:0009098">
    <property type="term" value="P:L-leucine biosynthetic process"/>
    <property type="evidence" value="ECO:0007669"/>
    <property type="project" value="UniProtKB-UniRule"/>
</dbReference>
<comment type="subunit">
    <text evidence="5 10">Heterodimer of LeuC and LeuD.</text>
</comment>
<dbReference type="PANTHER" id="PTHR43345:SF5">
    <property type="entry name" value="3-ISOPROPYLMALATE DEHYDRATASE SMALL SUBUNIT"/>
    <property type="match status" value="1"/>
</dbReference>
<name>A0A0S7BWX6_9CHLR</name>
<dbReference type="InterPro" id="IPR033940">
    <property type="entry name" value="IPMI_Swivel"/>
</dbReference>
<dbReference type="GO" id="GO:0003861">
    <property type="term" value="F:3-isopropylmalate dehydratase activity"/>
    <property type="evidence" value="ECO:0007669"/>
    <property type="project" value="UniProtKB-UniRule"/>
</dbReference>
<evidence type="ECO:0000256" key="3">
    <source>
        <dbReference type="ARBA" id="ARBA00004729"/>
    </source>
</evidence>
<dbReference type="RefSeq" id="WP_062281619.1">
    <property type="nucleotide sequence ID" value="NZ_DF968181.1"/>
</dbReference>
<evidence type="ECO:0000256" key="9">
    <source>
        <dbReference type="ARBA" id="ARBA00023304"/>
    </source>
</evidence>
<dbReference type="InterPro" id="IPR000573">
    <property type="entry name" value="AconitaseA/IPMdHydase_ssu_swvl"/>
</dbReference>
<feature type="domain" description="Aconitase A/isopropylmalate dehydratase small subunit swivel" evidence="11">
    <location>
        <begin position="1"/>
        <end position="122"/>
    </location>
</feature>
<sequence>MEPLIKITSKIAALPLDNIDTDQIIPARFLKVTDKKGLGNHLFADWRYDKAGNPQSDFLLNKPEIIGLKILFAGQNFGCGSSREHAPWALTDFGFQVIIAESFGDIFRNNALKNGLLPVQVDPEVHNRIKNCLNQNPSAEWTIDLEKQVLIFPDQSSIQFHVDSFSKSCLINGVDELGYLLTFLDKIIEYESQKQK</sequence>
<keyword evidence="13" id="KW-1185">Reference proteome</keyword>
<dbReference type="InterPro" id="IPR050075">
    <property type="entry name" value="LeuD"/>
</dbReference>
<gene>
    <name evidence="10" type="primary">leuD</name>
    <name evidence="12" type="ORF">ATC1_131078</name>
</gene>
<comment type="pathway">
    <text evidence="3 10">Amino-acid biosynthesis; L-leucine biosynthesis; L-leucine from 3-methyl-2-oxobutanoate: step 2/4.</text>
</comment>
<evidence type="ECO:0000256" key="4">
    <source>
        <dbReference type="ARBA" id="ARBA00009845"/>
    </source>
</evidence>
<dbReference type="InterPro" id="IPR015928">
    <property type="entry name" value="Aconitase/3IPM_dehydase_swvl"/>
</dbReference>
<keyword evidence="6 10" id="KW-0432">Leucine biosynthesis</keyword>
<proteinExistence type="inferred from homology"/>
<evidence type="ECO:0000256" key="5">
    <source>
        <dbReference type="ARBA" id="ARBA00011271"/>
    </source>
</evidence>
<accession>A0A0S7BWX6</accession>
<keyword evidence="9 10" id="KW-0100">Branched-chain amino acid biosynthesis</keyword>
<evidence type="ECO:0000259" key="11">
    <source>
        <dbReference type="Pfam" id="PF00694"/>
    </source>
</evidence>
<dbReference type="NCBIfam" id="TIGR00171">
    <property type="entry name" value="leuD"/>
    <property type="match status" value="1"/>
</dbReference>
<dbReference type="UniPathway" id="UPA00048">
    <property type="reaction ID" value="UER00071"/>
</dbReference>
<comment type="function">
    <text evidence="2 10">Catalyzes the isomerization between 2-isopropylmalate and 3-isopropylmalate, via the formation of 2-isopropylmaleate.</text>
</comment>
<dbReference type="CDD" id="cd01577">
    <property type="entry name" value="IPMI_Swivel"/>
    <property type="match status" value="1"/>
</dbReference>
<keyword evidence="8 10" id="KW-0456">Lyase</keyword>
<organism evidence="12">
    <name type="scientific">Flexilinea flocculi</name>
    <dbReference type="NCBI Taxonomy" id="1678840"/>
    <lineage>
        <taxon>Bacteria</taxon>
        <taxon>Bacillati</taxon>
        <taxon>Chloroflexota</taxon>
        <taxon>Anaerolineae</taxon>
        <taxon>Anaerolineales</taxon>
        <taxon>Anaerolineaceae</taxon>
        <taxon>Flexilinea</taxon>
    </lineage>
</organism>
<dbReference type="OrthoDB" id="9777465at2"/>
<dbReference type="PANTHER" id="PTHR43345">
    <property type="entry name" value="3-ISOPROPYLMALATE DEHYDRATASE SMALL SUBUNIT 2-RELATED-RELATED"/>
    <property type="match status" value="1"/>
</dbReference>
<evidence type="ECO:0000256" key="8">
    <source>
        <dbReference type="ARBA" id="ARBA00023239"/>
    </source>
</evidence>